<accession>A0A0L8G944</accession>
<feature type="domain" description="Death" evidence="5">
    <location>
        <begin position="208"/>
        <end position="293"/>
    </location>
</feature>
<dbReference type="GO" id="GO:0008270">
    <property type="term" value="F:zinc ion binding"/>
    <property type="evidence" value="ECO:0007669"/>
    <property type="project" value="UniProtKB-KW"/>
</dbReference>
<evidence type="ECO:0000313" key="7">
    <source>
        <dbReference type="EMBL" id="KOF73532.1"/>
    </source>
</evidence>
<dbReference type="InterPro" id="IPR000488">
    <property type="entry name" value="Death_dom"/>
</dbReference>
<dbReference type="InterPro" id="IPR016729">
    <property type="entry name" value="FADD"/>
</dbReference>
<evidence type="ECO:0008006" key="8">
    <source>
        <dbReference type="Google" id="ProtNLM"/>
    </source>
</evidence>
<reference evidence="7" key="1">
    <citation type="submission" date="2015-07" db="EMBL/GenBank/DDBJ databases">
        <title>MeaNS - Measles Nucleotide Surveillance Program.</title>
        <authorList>
            <person name="Tran T."/>
            <person name="Druce J."/>
        </authorList>
    </citation>
    <scope>NUCLEOTIDE SEQUENCE</scope>
    <source>
        <strain evidence="7">UCB-OBI-ISO-001</strain>
        <tissue evidence="7">Gonad</tissue>
    </source>
</reference>
<evidence type="ECO:0000256" key="3">
    <source>
        <dbReference type="PROSITE-ProRule" id="PRU00175"/>
    </source>
</evidence>
<gene>
    <name evidence="7" type="ORF">OCBIM_22037756mg</name>
</gene>
<dbReference type="Gene3D" id="1.10.533.10">
    <property type="entry name" value="Death Domain, Fas"/>
    <property type="match status" value="1"/>
</dbReference>
<dbReference type="Pfam" id="PF00531">
    <property type="entry name" value="Death"/>
    <property type="match status" value="1"/>
</dbReference>
<dbReference type="PROSITE" id="PS50017">
    <property type="entry name" value="DEATH_DOMAIN"/>
    <property type="match status" value="1"/>
</dbReference>
<dbReference type="SUPFAM" id="SSF48403">
    <property type="entry name" value="Ankyrin repeat"/>
    <property type="match status" value="1"/>
</dbReference>
<feature type="compositionally biased region" description="Low complexity" evidence="4">
    <location>
        <begin position="183"/>
        <end position="201"/>
    </location>
</feature>
<keyword evidence="1 3" id="KW-0479">Metal-binding</keyword>
<keyword evidence="2" id="KW-0862">Zinc</keyword>
<organism evidence="7">
    <name type="scientific">Octopus bimaculoides</name>
    <name type="common">California two-spotted octopus</name>
    <dbReference type="NCBI Taxonomy" id="37653"/>
    <lineage>
        <taxon>Eukaryota</taxon>
        <taxon>Metazoa</taxon>
        <taxon>Spiralia</taxon>
        <taxon>Lophotrochozoa</taxon>
        <taxon>Mollusca</taxon>
        <taxon>Cephalopoda</taxon>
        <taxon>Coleoidea</taxon>
        <taxon>Octopodiformes</taxon>
        <taxon>Octopoda</taxon>
        <taxon>Incirrata</taxon>
        <taxon>Octopodidae</taxon>
        <taxon>Octopus</taxon>
    </lineage>
</organism>
<protein>
    <recommendedName>
        <fullName evidence="8">Death domain-containing protein</fullName>
    </recommendedName>
</protein>
<dbReference type="AlphaFoldDB" id="A0A0L8G944"/>
<proteinExistence type="predicted"/>
<dbReference type="InterPro" id="IPR001841">
    <property type="entry name" value="Znf_RING"/>
</dbReference>
<dbReference type="STRING" id="37653.A0A0L8G944"/>
<sequence>MQKVIARRVNVNVVDNEGNNCLHLALHKDAFFHSEVEPMAILDTCAFKLSLDLKDRTCNVVVASSLFHFGANFYQKNMENKTPVDLIMDENLKEKLTAILPPLCTYCKTNFASKFQPCQHSVLCSECQICITCETCPTCQQPVFGPGEFESQKLDGKLLHGAAKKLGSQWQQVDAPTFGKFTKLSQPKPSTSQPKPSASQPDESLNLGKEHLHNVAKNIGIKWQQVGRELGIRQADLDIIRHDYPYNVVEQTFQMLHKWFQSCDPAKRTLGTLKEALTEMECFNALEHLSSDVN</sequence>
<evidence type="ECO:0000259" key="6">
    <source>
        <dbReference type="PROSITE" id="PS50089"/>
    </source>
</evidence>
<dbReference type="PANTHER" id="PTHR15077">
    <property type="entry name" value="FAS-ASSOCIATING DEATH DOMAIN-CONTAINING PROTEIN FADD"/>
    <property type="match status" value="1"/>
</dbReference>
<dbReference type="CDD" id="cd01670">
    <property type="entry name" value="Death"/>
    <property type="match status" value="1"/>
</dbReference>
<dbReference type="OrthoDB" id="5962960at2759"/>
<evidence type="ECO:0000259" key="5">
    <source>
        <dbReference type="PROSITE" id="PS50017"/>
    </source>
</evidence>
<dbReference type="InterPro" id="IPR036770">
    <property type="entry name" value="Ankyrin_rpt-contain_sf"/>
</dbReference>
<name>A0A0L8G944_OCTBM</name>
<dbReference type="PROSITE" id="PS50089">
    <property type="entry name" value="ZF_RING_2"/>
    <property type="match status" value="1"/>
</dbReference>
<dbReference type="EMBL" id="KQ423127">
    <property type="protein sequence ID" value="KOF73532.1"/>
    <property type="molecule type" value="Genomic_DNA"/>
</dbReference>
<feature type="region of interest" description="Disordered" evidence="4">
    <location>
        <begin position="181"/>
        <end position="205"/>
    </location>
</feature>
<dbReference type="SUPFAM" id="SSF47986">
    <property type="entry name" value="DEATH domain"/>
    <property type="match status" value="1"/>
</dbReference>
<dbReference type="Gene3D" id="1.25.40.20">
    <property type="entry name" value="Ankyrin repeat-containing domain"/>
    <property type="match status" value="1"/>
</dbReference>
<evidence type="ECO:0000256" key="1">
    <source>
        <dbReference type="ARBA" id="ARBA00022771"/>
    </source>
</evidence>
<evidence type="ECO:0000256" key="2">
    <source>
        <dbReference type="ARBA" id="ARBA00022833"/>
    </source>
</evidence>
<dbReference type="InterPro" id="IPR011029">
    <property type="entry name" value="DEATH-like_dom_sf"/>
</dbReference>
<feature type="domain" description="RING-type" evidence="6">
    <location>
        <begin position="104"/>
        <end position="140"/>
    </location>
</feature>
<keyword evidence="1 3" id="KW-0863">Zinc-finger</keyword>
<evidence type="ECO:0000256" key="4">
    <source>
        <dbReference type="SAM" id="MobiDB-lite"/>
    </source>
</evidence>
<dbReference type="GO" id="GO:0007165">
    <property type="term" value="P:signal transduction"/>
    <property type="evidence" value="ECO:0007669"/>
    <property type="project" value="InterPro"/>
</dbReference>
<dbReference type="PANTHER" id="PTHR15077:SF12">
    <property type="entry name" value="DEATH DOMAIN-CONTAINING PROTEIN"/>
    <property type="match status" value="1"/>
</dbReference>
<dbReference type="SMART" id="SM00005">
    <property type="entry name" value="DEATH"/>
    <property type="match status" value="1"/>
</dbReference>